<keyword evidence="4 5" id="KW-0408">Iron</keyword>
<dbReference type="PROSITE" id="PS51471">
    <property type="entry name" value="FE2OG_OXY"/>
    <property type="match status" value="1"/>
</dbReference>
<evidence type="ECO:0000256" key="3">
    <source>
        <dbReference type="ARBA" id="ARBA00023002"/>
    </source>
</evidence>
<evidence type="ECO:0000256" key="1">
    <source>
        <dbReference type="ARBA" id="ARBA00008056"/>
    </source>
</evidence>
<comment type="caution">
    <text evidence="7">The sequence shown here is derived from an EMBL/GenBank/DDBJ whole genome shotgun (WGS) entry which is preliminary data.</text>
</comment>
<evidence type="ECO:0000256" key="5">
    <source>
        <dbReference type="RuleBase" id="RU003682"/>
    </source>
</evidence>
<dbReference type="InterPro" id="IPR026992">
    <property type="entry name" value="DIOX_N"/>
</dbReference>
<dbReference type="EMBL" id="JAPTHD010000010">
    <property type="protein sequence ID" value="MDV5825359.1"/>
    <property type="molecule type" value="Genomic_DNA"/>
</dbReference>
<dbReference type="SUPFAM" id="SSF51197">
    <property type="entry name" value="Clavaminate synthase-like"/>
    <property type="match status" value="1"/>
</dbReference>
<comment type="similarity">
    <text evidence="1 5">Belongs to the iron/ascorbate-dependent oxidoreductase family.</text>
</comment>
<evidence type="ECO:0000259" key="6">
    <source>
        <dbReference type="PROSITE" id="PS51471"/>
    </source>
</evidence>
<dbReference type="Gene3D" id="2.60.120.330">
    <property type="entry name" value="B-lactam Antibiotic, Isopenicillin N Synthase, Chain"/>
    <property type="match status" value="1"/>
</dbReference>
<dbReference type="PRINTS" id="PR00682">
    <property type="entry name" value="IPNSYNTHASE"/>
</dbReference>
<dbReference type="InterPro" id="IPR005123">
    <property type="entry name" value="Oxoglu/Fe-dep_dioxygenase_dom"/>
</dbReference>
<reference evidence="8" key="1">
    <citation type="journal article" date="2022" name="J Environ Chem Eng">
        <title>Biodegradation of petroleum oil using a constructed nonpathogenic and heavy metal-tolerant bacterial consortium isolated from marine sponges.</title>
        <authorList>
            <person name="Dechsakulwatana C."/>
            <person name="Rungsihiranrut A."/>
            <person name="Muangchinda C."/>
            <person name="Ningthoujam R."/>
            <person name="Klankeo P."/>
            <person name="Pinyakong O."/>
        </authorList>
    </citation>
    <scope>NUCLEOTIDE SEQUENCE [LARGE SCALE GENOMIC DNA]</scope>
    <source>
        <strain evidence="8">MO2-4</strain>
    </source>
</reference>
<sequence>MTQPLPLPIVDISGLDSDRLADRLRVARALDRACADTGFLYIKGDQLDPALFQRLLARAKAYFAQDQATKMRHYIGLSLNHSGYVPVGEEQFGGATSDLKEAYDIGCDYLPAEGRRPLLGPNSWPDMPGFREDVEAYYAHVTRIGRRLFRGFALALSLEERHFDAHLRHPPSQLRLIHYPLDASAQDRPGIGAHTDYECFTLLFATAAGLQILDRQGRWVDVPLVEGAMIMNIGDMMEILSNGRYMATRHRVKRVEQERYSFALFHACDYDYVIAPVVRDKAPRYAPLRSGEHLFNQTAQTFAYLKRRIASGELVLTDAVPLDSFGPRDAAADA</sequence>
<keyword evidence="8" id="KW-1185">Reference proteome</keyword>
<evidence type="ECO:0000256" key="4">
    <source>
        <dbReference type="ARBA" id="ARBA00023004"/>
    </source>
</evidence>
<dbReference type="InterPro" id="IPR044861">
    <property type="entry name" value="IPNS-like_FE2OG_OXY"/>
</dbReference>
<organism evidence="7 8">
    <name type="scientific">Sphingobium naphthae</name>
    <dbReference type="NCBI Taxonomy" id="1886786"/>
    <lineage>
        <taxon>Bacteria</taxon>
        <taxon>Pseudomonadati</taxon>
        <taxon>Pseudomonadota</taxon>
        <taxon>Alphaproteobacteria</taxon>
        <taxon>Sphingomonadales</taxon>
        <taxon>Sphingomonadaceae</taxon>
        <taxon>Sphingobium</taxon>
    </lineage>
</organism>
<evidence type="ECO:0000313" key="8">
    <source>
        <dbReference type="Proteomes" id="UP001185984"/>
    </source>
</evidence>
<accession>A0ABU4A0R9</accession>
<dbReference type="Proteomes" id="UP001185984">
    <property type="component" value="Unassembled WGS sequence"/>
</dbReference>
<dbReference type="PANTHER" id="PTHR10209:SF881">
    <property type="entry name" value="FI07970P-RELATED"/>
    <property type="match status" value="1"/>
</dbReference>
<evidence type="ECO:0000256" key="2">
    <source>
        <dbReference type="ARBA" id="ARBA00022723"/>
    </source>
</evidence>
<proteinExistence type="inferred from homology"/>
<dbReference type="InterPro" id="IPR027443">
    <property type="entry name" value="IPNS-like_sf"/>
</dbReference>
<feature type="domain" description="Fe2OG dioxygenase" evidence="6">
    <location>
        <begin position="170"/>
        <end position="268"/>
    </location>
</feature>
<protein>
    <submittedName>
        <fullName evidence="7">Isopenicillin N synthase family oxygenase</fullName>
    </submittedName>
</protein>
<dbReference type="Pfam" id="PF14226">
    <property type="entry name" value="DIOX_N"/>
    <property type="match status" value="1"/>
</dbReference>
<gene>
    <name evidence="7" type="ORF">O0R41_17275</name>
</gene>
<dbReference type="PANTHER" id="PTHR10209">
    <property type="entry name" value="OXIDOREDUCTASE, 2OG-FE II OXYGENASE FAMILY PROTEIN"/>
    <property type="match status" value="1"/>
</dbReference>
<keyword evidence="2 5" id="KW-0479">Metal-binding</keyword>
<dbReference type="Pfam" id="PF03171">
    <property type="entry name" value="2OG-FeII_Oxy"/>
    <property type="match status" value="1"/>
</dbReference>
<dbReference type="RefSeq" id="WP_317517872.1">
    <property type="nucleotide sequence ID" value="NZ_JAPTHD010000010.1"/>
</dbReference>
<name>A0ABU4A0R9_9SPHN</name>
<keyword evidence="3 5" id="KW-0560">Oxidoreductase</keyword>
<evidence type="ECO:0000313" key="7">
    <source>
        <dbReference type="EMBL" id="MDV5825359.1"/>
    </source>
</evidence>